<comment type="caution">
    <text evidence="1">The sequence shown here is derived from an EMBL/GenBank/DDBJ whole genome shotgun (WGS) entry which is preliminary data.</text>
</comment>
<protein>
    <submittedName>
        <fullName evidence="1">Uncharacterized protein</fullName>
    </submittedName>
</protein>
<gene>
    <name evidence="1" type="ORF">BHF68_07130</name>
</gene>
<dbReference type="Gene3D" id="3.40.50.300">
    <property type="entry name" value="P-loop containing nucleotide triphosphate hydrolases"/>
    <property type="match status" value="1"/>
</dbReference>
<dbReference type="Gene3D" id="3.20.20.370">
    <property type="entry name" value="Glycoside hydrolase/deacetylase"/>
    <property type="match status" value="1"/>
</dbReference>
<evidence type="ECO:0000313" key="1">
    <source>
        <dbReference type="EMBL" id="OEF96825.1"/>
    </source>
</evidence>
<dbReference type="OrthoDB" id="2492838at2"/>
<name>A0A1E5G1Q3_9FIRM</name>
<dbReference type="InterPro" id="IPR027417">
    <property type="entry name" value="P-loop_NTPase"/>
</dbReference>
<organism evidence="1 2">
    <name type="scientific">Desulfuribacillus alkaliarsenatis</name>
    <dbReference type="NCBI Taxonomy" id="766136"/>
    <lineage>
        <taxon>Bacteria</taxon>
        <taxon>Bacillati</taxon>
        <taxon>Bacillota</taxon>
        <taxon>Desulfuribacillia</taxon>
        <taxon>Desulfuribacillales</taxon>
        <taxon>Desulfuribacillaceae</taxon>
        <taxon>Desulfuribacillus</taxon>
    </lineage>
</organism>
<dbReference type="AlphaFoldDB" id="A0A1E5G1Q3"/>
<dbReference type="Proteomes" id="UP000094296">
    <property type="component" value="Unassembled WGS sequence"/>
</dbReference>
<dbReference type="SUPFAM" id="SSF52540">
    <property type="entry name" value="P-loop containing nucleoside triphosphate hydrolases"/>
    <property type="match status" value="1"/>
</dbReference>
<dbReference type="Pfam" id="PF13469">
    <property type="entry name" value="Sulfotransfer_3"/>
    <property type="match status" value="1"/>
</dbReference>
<proteinExistence type="predicted"/>
<dbReference type="EMBL" id="MIJE01000030">
    <property type="protein sequence ID" value="OEF96825.1"/>
    <property type="molecule type" value="Genomic_DNA"/>
</dbReference>
<dbReference type="STRING" id="766136.BHF68_07130"/>
<evidence type="ECO:0000313" key="2">
    <source>
        <dbReference type="Proteomes" id="UP000094296"/>
    </source>
</evidence>
<dbReference type="RefSeq" id="WP_141706259.1">
    <property type="nucleotide sequence ID" value="NZ_MIJE01000030.1"/>
</dbReference>
<sequence>MSINEKYFDYLQHFGKTVTMREFASQPKERNVIALRHDVDHNLDYALEMSYWEKEHGIRSTYFLLHTASYWNEPNFIQKCLQIQDFGHEIGLHVNLLTEWEQGKVNDIKTHLEEILNYLRREGLIISGISTHGDRNCYKKGYINYWCFSELRPYNPLESENLLSAEGIPVLDERWQIQYPLNHSLQREDGSVFPLWSISMEELNLEYDANHIPMDTYYTDSGGSWTRSPNPLNVNMSKGRNQVLFHPIHWRDKQRIYFFLSTARSGSKWLATMLDQASSVKAYHEWSLNHNFIKGEVIPEKRTSHNFTSLVKEKEEAQELLIQTRAFIESHNTDVAEANVYLEQFLPLMKEIFPDAYCIHLHRNPKDVVRSIMNRDWYDTPEDTKHPIINIKNWYSKTQFGKCCIYVANTNERLNHFCDSEIRFDSMVSDKEYLNQTLKDLGIATYPRLLDEVFSNRINENRNDFFPEYKQWSKRQKEKFHYVTDKISDKLGYYDNLVFNNKLLNYVKITLNKFLYLMKNKKNGREIKQEKNASELIYETHFKDKSRTFTAKNCSYKYNEQGIEISTDGTKNAYLILGSGDWYKVNDGEGWKNHIACYYRGEIEGILDVDQPFQLFLLMYGKDGKLAEKKSLGQVKSFDSAYSFTFRVRSDFSKYNLAIYLPSSKSFNKITIKKLIVEKQYL</sequence>
<accession>A0A1E5G1Q3</accession>
<keyword evidence="2" id="KW-1185">Reference proteome</keyword>
<reference evidence="1 2" key="1">
    <citation type="submission" date="2016-09" db="EMBL/GenBank/DDBJ databases">
        <title>Draft genome sequence for the type strain of Desulfuribacillus alkaliarsenatis AHT28, an obligately anaerobic, sulfidogenic bacterium isolated from Russian soda lake sediments.</title>
        <authorList>
            <person name="Abin C.A."/>
            <person name="Hollibaugh J.T."/>
        </authorList>
    </citation>
    <scope>NUCLEOTIDE SEQUENCE [LARGE SCALE GENOMIC DNA]</scope>
    <source>
        <strain evidence="1 2">AHT28</strain>
    </source>
</reference>